<dbReference type="AlphaFoldDB" id="A0A2P2J2M6"/>
<reference evidence="1" key="1">
    <citation type="submission" date="2018-02" db="EMBL/GenBank/DDBJ databases">
        <title>Rhizophora mucronata_Transcriptome.</title>
        <authorList>
            <person name="Meera S.P."/>
            <person name="Sreeshan A."/>
            <person name="Augustine A."/>
        </authorList>
    </citation>
    <scope>NUCLEOTIDE SEQUENCE</scope>
    <source>
        <tissue evidence="1">Leaf</tissue>
    </source>
</reference>
<sequence>MYVFSQKSELLNGERDGTVILHKILDFC</sequence>
<proteinExistence type="predicted"/>
<organism evidence="1">
    <name type="scientific">Rhizophora mucronata</name>
    <name type="common">Asiatic mangrove</name>
    <dbReference type="NCBI Taxonomy" id="61149"/>
    <lineage>
        <taxon>Eukaryota</taxon>
        <taxon>Viridiplantae</taxon>
        <taxon>Streptophyta</taxon>
        <taxon>Embryophyta</taxon>
        <taxon>Tracheophyta</taxon>
        <taxon>Spermatophyta</taxon>
        <taxon>Magnoliopsida</taxon>
        <taxon>eudicotyledons</taxon>
        <taxon>Gunneridae</taxon>
        <taxon>Pentapetalae</taxon>
        <taxon>rosids</taxon>
        <taxon>fabids</taxon>
        <taxon>Malpighiales</taxon>
        <taxon>Rhizophoraceae</taxon>
        <taxon>Rhizophora</taxon>
    </lineage>
</organism>
<evidence type="ECO:0000313" key="1">
    <source>
        <dbReference type="EMBL" id="MBW87711.1"/>
    </source>
</evidence>
<accession>A0A2P2J2M6</accession>
<dbReference type="EMBL" id="GGEC01007228">
    <property type="protein sequence ID" value="MBW87711.1"/>
    <property type="molecule type" value="Transcribed_RNA"/>
</dbReference>
<name>A0A2P2J2M6_RHIMU</name>
<protein>
    <submittedName>
        <fullName evidence="1">Uncharacterized protein</fullName>
    </submittedName>
</protein>